<evidence type="ECO:0000313" key="3">
    <source>
        <dbReference type="Proteomes" id="UP000265520"/>
    </source>
</evidence>
<dbReference type="AlphaFoldDB" id="A0A392RPI0"/>
<protein>
    <submittedName>
        <fullName evidence="2">Uncharacterized protein</fullName>
    </submittedName>
</protein>
<organism evidence="2 3">
    <name type="scientific">Trifolium medium</name>
    <dbReference type="NCBI Taxonomy" id="97028"/>
    <lineage>
        <taxon>Eukaryota</taxon>
        <taxon>Viridiplantae</taxon>
        <taxon>Streptophyta</taxon>
        <taxon>Embryophyta</taxon>
        <taxon>Tracheophyta</taxon>
        <taxon>Spermatophyta</taxon>
        <taxon>Magnoliopsida</taxon>
        <taxon>eudicotyledons</taxon>
        <taxon>Gunneridae</taxon>
        <taxon>Pentapetalae</taxon>
        <taxon>rosids</taxon>
        <taxon>fabids</taxon>
        <taxon>Fabales</taxon>
        <taxon>Fabaceae</taxon>
        <taxon>Papilionoideae</taxon>
        <taxon>50 kb inversion clade</taxon>
        <taxon>NPAAA clade</taxon>
        <taxon>Hologalegina</taxon>
        <taxon>IRL clade</taxon>
        <taxon>Trifolieae</taxon>
        <taxon>Trifolium</taxon>
    </lineage>
</organism>
<evidence type="ECO:0000256" key="1">
    <source>
        <dbReference type="SAM" id="MobiDB-lite"/>
    </source>
</evidence>
<feature type="compositionally biased region" description="Polar residues" evidence="1">
    <location>
        <begin position="1"/>
        <end position="10"/>
    </location>
</feature>
<keyword evidence="3" id="KW-1185">Reference proteome</keyword>
<accession>A0A392RPI0</accession>
<evidence type="ECO:0000313" key="2">
    <source>
        <dbReference type="EMBL" id="MCI37465.1"/>
    </source>
</evidence>
<sequence>SGDNWRQLATISPPPRLATSGDLKNGA</sequence>
<dbReference type="Proteomes" id="UP000265520">
    <property type="component" value="Unassembled WGS sequence"/>
</dbReference>
<dbReference type="EMBL" id="LXQA010244902">
    <property type="protein sequence ID" value="MCI37465.1"/>
    <property type="molecule type" value="Genomic_DNA"/>
</dbReference>
<reference evidence="2 3" key="1">
    <citation type="journal article" date="2018" name="Front. Plant Sci.">
        <title>Red Clover (Trifolium pratense) and Zigzag Clover (T. medium) - A Picture of Genomic Similarities and Differences.</title>
        <authorList>
            <person name="Dluhosova J."/>
            <person name="Istvanek J."/>
            <person name="Nedelnik J."/>
            <person name="Repkova J."/>
        </authorList>
    </citation>
    <scope>NUCLEOTIDE SEQUENCE [LARGE SCALE GENOMIC DNA]</scope>
    <source>
        <strain evidence="3">cv. 10/8</strain>
        <tissue evidence="2">Leaf</tissue>
    </source>
</reference>
<feature type="non-terminal residue" evidence="2">
    <location>
        <position position="1"/>
    </location>
</feature>
<proteinExistence type="predicted"/>
<name>A0A392RPI0_9FABA</name>
<feature type="region of interest" description="Disordered" evidence="1">
    <location>
        <begin position="1"/>
        <end position="27"/>
    </location>
</feature>
<comment type="caution">
    <text evidence="2">The sequence shown here is derived from an EMBL/GenBank/DDBJ whole genome shotgun (WGS) entry which is preliminary data.</text>
</comment>